<dbReference type="SUPFAM" id="SSF55874">
    <property type="entry name" value="ATPase domain of HSP90 chaperone/DNA topoisomerase II/histidine kinase"/>
    <property type="match status" value="1"/>
</dbReference>
<feature type="transmembrane region" description="Helical" evidence="9">
    <location>
        <begin position="20"/>
        <end position="47"/>
    </location>
</feature>
<keyword evidence="6 12" id="KW-0418">Kinase</keyword>
<evidence type="ECO:0000256" key="6">
    <source>
        <dbReference type="ARBA" id="ARBA00022777"/>
    </source>
</evidence>
<protein>
    <recommendedName>
        <fullName evidence="2">histidine kinase</fullName>
        <ecNumber evidence="2">2.7.13.3</ecNumber>
    </recommendedName>
</protein>
<evidence type="ECO:0000256" key="8">
    <source>
        <dbReference type="ARBA" id="ARBA00023012"/>
    </source>
</evidence>
<dbReference type="RefSeq" id="WP_386667887.1">
    <property type="nucleotide sequence ID" value="NZ_JBHLTG010000002.1"/>
</dbReference>
<comment type="catalytic activity">
    <reaction evidence="1">
        <text>ATP + protein L-histidine = ADP + protein N-phospho-L-histidine.</text>
        <dbReference type="EC" id="2.7.13.3"/>
    </reaction>
</comment>
<feature type="transmembrane region" description="Helical" evidence="9">
    <location>
        <begin position="99"/>
        <end position="117"/>
    </location>
</feature>
<dbReference type="InterPro" id="IPR011712">
    <property type="entry name" value="Sig_transdc_His_kin_sub3_dim/P"/>
</dbReference>
<evidence type="ECO:0000259" key="10">
    <source>
        <dbReference type="Pfam" id="PF07730"/>
    </source>
</evidence>
<accession>A0ABV6RML4</accession>
<organism evidence="12 13">
    <name type="scientific">Lysobacter korlensis</name>
    <dbReference type="NCBI Taxonomy" id="553636"/>
    <lineage>
        <taxon>Bacteria</taxon>
        <taxon>Pseudomonadati</taxon>
        <taxon>Pseudomonadota</taxon>
        <taxon>Gammaproteobacteria</taxon>
        <taxon>Lysobacterales</taxon>
        <taxon>Lysobacteraceae</taxon>
        <taxon>Lysobacter</taxon>
    </lineage>
</organism>
<evidence type="ECO:0000313" key="12">
    <source>
        <dbReference type="EMBL" id="MFC0678224.1"/>
    </source>
</evidence>
<feature type="transmembrane region" description="Helical" evidence="9">
    <location>
        <begin position="54"/>
        <end position="70"/>
    </location>
</feature>
<comment type="caution">
    <text evidence="12">The sequence shown here is derived from an EMBL/GenBank/DDBJ whole genome shotgun (WGS) entry which is preliminary data.</text>
</comment>
<dbReference type="Gene3D" id="1.20.5.1930">
    <property type="match status" value="1"/>
</dbReference>
<dbReference type="PANTHER" id="PTHR24421:SF10">
    <property type="entry name" value="NITRATE_NITRITE SENSOR PROTEIN NARQ"/>
    <property type="match status" value="1"/>
</dbReference>
<keyword evidence="3" id="KW-0597">Phosphoprotein</keyword>
<dbReference type="InterPro" id="IPR050482">
    <property type="entry name" value="Sensor_HK_TwoCompSys"/>
</dbReference>
<reference evidence="12 13" key="1">
    <citation type="submission" date="2024-09" db="EMBL/GenBank/DDBJ databases">
        <authorList>
            <person name="Sun Q."/>
            <person name="Mori K."/>
        </authorList>
    </citation>
    <scope>NUCLEOTIDE SEQUENCE [LARGE SCALE GENOMIC DNA]</scope>
    <source>
        <strain evidence="12 13">KCTC 23076</strain>
    </source>
</reference>
<evidence type="ECO:0000256" key="1">
    <source>
        <dbReference type="ARBA" id="ARBA00000085"/>
    </source>
</evidence>
<keyword evidence="9" id="KW-0812">Transmembrane</keyword>
<keyword evidence="13" id="KW-1185">Reference proteome</keyword>
<keyword evidence="9" id="KW-1133">Transmembrane helix</keyword>
<dbReference type="Gene3D" id="3.30.565.10">
    <property type="entry name" value="Histidine kinase-like ATPase, C-terminal domain"/>
    <property type="match status" value="1"/>
</dbReference>
<dbReference type="Pfam" id="PF07730">
    <property type="entry name" value="HisKA_3"/>
    <property type="match status" value="1"/>
</dbReference>
<evidence type="ECO:0000256" key="3">
    <source>
        <dbReference type="ARBA" id="ARBA00022553"/>
    </source>
</evidence>
<name>A0ABV6RML4_9GAMM</name>
<gene>
    <name evidence="12" type="ORF">ACFFGH_10275</name>
</gene>
<evidence type="ECO:0000256" key="2">
    <source>
        <dbReference type="ARBA" id="ARBA00012438"/>
    </source>
</evidence>
<feature type="domain" description="Signal transduction histidine kinase subgroup 3 dimerisation and phosphoacceptor" evidence="10">
    <location>
        <begin position="188"/>
        <end position="253"/>
    </location>
</feature>
<dbReference type="Proteomes" id="UP001589896">
    <property type="component" value="Unassembled WGS sequence"/>
</dbReference>
<evidence type="ECO:0000256" key="9">
    <source>
        <dbReference type="SAM" id="Phobius"/>
    </source>
</evidence>
<proteinExistence type="predicted"/>
<evidence type="ECO:0000256" key="5">
    <source>
        <dbReference type="ARBA" id="ARBA00022741"/>
    </source>
</evidence>
<evidence type="ECO:0000259" key="11">
    <source>
        <dbReference type="Pfam" id="PF23539"/>
    </source>
</evidence>
<evidence type="ECO:0000313" key="13">
    <source>
        <dbReference type="Proteomes" id="UP001589896"/>
    </source>
</evidence>
<evidence type="ECO:0000256" key="4">
    <source>
        <dbReference type="ARBA" id="ARBA00022679"/>
    </source>
</evidence>
<feature type="transmembrane region" description="Helical" evidence="9">
    <location>
        <begin position="143"/>
        <end position="163"/>
    </location>
</feature>
<dbReference type="GO" id="GO:0016301">
    <property type="term" value="F:kinase activity"/>
    <property type="evidence" value="ECO:0007669"/>
    <property type="project" value="UniProtKB-KW"/>
</dbReference>
<sequence>MFRRLTPQQLTFDLVVPAGMVLVLWAGYASSGGAHLLVIVGMGVALALRRLSPGLALGVAWVVALAQMAAGLSPNPANLAIAGVLYTTAAYGSKAIRWIGFASAPTGALVAAVYVFLLPRVSGFPWFQAGVGGSAAEGLLPTLQAWIACTTFFLLAWTLGLLARTWMRARDSRRAQAEAERIVVVEQERNRIARDMHDVVAHSLAVVIAQADGARYAQRADPATAEAALTTIATTAREALADVRVLLGRLRHSEGELPQPALSDLDRLYDSLETSGLEIVRTESGAPVPLSTASQLAVYRIVQEALTNALRHGDPAGTVHLGFAWAAEELRITVRNRRRTGAPAEVVSGHGLTGMRERALLAGGRLEAGAVGESFVVEAAVPAPASPTAAGVAAATAAEPR</sequence>
<dbReference type="Pfam" id="PF23539">
    <property type="entry name" value="DUF7134"/>
    <property type="match status" value="1"/>
</dbReference>
<dbReference type="InterPro" id="IPR036890">
    <property type="entry name" value="HATPase_C_sf"/>
</dbReference>
<dbReference type="InterPro" id="IPR055558">
    <property type="entry name" value="DUF7134"/>
</dbReference>
<dbReference type="EMBL" id="JBHLTG010000002">
    <property type="protein sequence ID" value="MFC0678224.1"/>
    <property type="molecule type" value="Genomic_DNA"/>
</dbReference>
<evidence type="ECO:0000256" key="7">
    <source>
        <dbReference type="ARBA" id="ARBA00022840"/>
    </source>
</evidence>
<keyword evidence="8" id="KW-0902">Two-component regulatory system</keyword>
<dbReference type="CDD" id="cd16917">
    <property type="entry name" value="HATPase_UhpB-NarQ-NarX-like"/>
    <property type="match status" value="1"/>
</dbReference>
<dbReference type="PANTHER" id="PTHR24421">
    <property type="entry name" value="NITRATE/NITRITE SENSOR PROTEIN NARX-RELATED"/>
    <property type="match status" value="1"/>
</dbReference>
<keyword evidence="5" id="KW-0547">Nucleotide-binding</keyword>
<dbReference type="EC" id="2.7.13.3" evidence="2"/>
<keyword evidence="9" id="KW-0472">Membrane</keyword>
<feature type="domain" description="DUF7134" evidence="11">
    <location>
        <begin position="15"/>
        <end position="165"/>
    </location>
</feature>
<keyword evidence="7" id="KW-0067">ATP-binding</keyword>
<keyword evidence="4" id="KW-0808">Transferase</keyword>